<evidence type="ECO:0000256" key="2">
    <source>
        <dbReference type="ARBA" id="ARBA00004370"/>
    </source>
</evidence>
<dbReference type="CDD" id="cd06225">
    <property type="entry name" value="HAMP"/>
    <property type="match status" value="1"/>
</dbReference>
<evidence type="ECO:0000256" key="9">
    <source>
        <dbReference type="ARBA" id="ARBA00023012"/>
    </source>
</evidence>
<dbReference type="PROSITE" id="PS50885">
    <property type="entry name" value="HAMP"/>
    <property type="match status" value="1"/>
</dbReference>
<dbReference type="CDD" id="cd00082">
    <property type="entry name" value="HisKA"/>
    <property type="match status" value="1"/>
</dbReference>
<feature type="domain" description="Histidine kinase" evidence="11">
    <location>
        <begin position="263"/>
        <end position="479"/>
    </location>
</feature>
<organism evidence="13 14">
    <name type="scientific">Methylophilus flavus</name>
    <dbReference type="NCBI Taxonomy" id="640084"/>
    <lineage>
        <taxon>Bacteria</taxon>
        <taxon>Pseudomonadati</taxon>
        <taxon>Pseudomonadota</taxon>
        <taxon>Betaproteobacteria</taxon>
        <taxon>Nitrosomonadales</taxon>
        <taxon>Methylophilaceae</taxon>
        <taxon>Methylophilus</taxon>
    </lineage>
</organism>
<evidence type="ECO:0000259" key="11">
    <source>
        <dbReference type="PROSITE" id="PS50109"/>
    </source>
</evidence>
<evidence type="ECO:0000256" key="7">
    <source>
        <dbReference type="ARBA" id="ARBA00022777"/>
    </source>
</evidence>
<feature type="transmembrane region" description="Helical" evidence="10">
    <location>
        <begin position="7"/>
        <end position="27"/>
    </location>
</feature>
<dbReference type="SUPFAM" id="SSF47384">
    <property type="entry name" value="Homodimeric domain of signal transducing histidine kinase"/>
    <property type="match status" value="1"/>
</dbReference>
<dbReference type="RefSeq" id="WP_379034049.1">
    <property type="nucleotide sequence ID" value="NZ_JBHTLN010000002.1"/>
</dbReference>
<evidence type="ECO:0000256" key="3">
    <source>
        <dbReference type="ARBA" id="ARBA00012438"/>
    </source>
</evidence>
<dbReference type="Pfam" id="PF00672">
    <property type="entry name" value="HAMP"/>
    <property type="match status" value="1"/>
</dbReference>
<dbReference type="SMART" id="SM00388">
    <property type="entry name" value="HisKA"/>
    <property type="match status" value="1"/>
</dbReference>
<evidence type="ECO:0000256" key="10">
    <source>
        <dbReference type="SAM" id="Phobius"/>
    </source>
</evidence>
<dbReference type="Gene3D" id="3.30.565.10">
    <property type="entry name" value="Histidine kinase-like ATPase, C-terminal domain"/>
    <property type="match status" value="1"/>
</dbReference>
<dbReference type="Pfam" id="PF00512">
    <property type="entry name" value="HisKA"/>
    <property type="match status" value="1"/>
</dbReference>
<evidence type="ECO:0000256" key="8">
    <source>
        <dbReference type="ARBA" id="ARBA00022989"/>
    </source>
</evidence>
<name>A0ABW3P9F4_9PROT</name>
<dbReference type="SMART" id="SM00387">
    <property type="entry name" value="HATPase_c"/>
    <property type="match status" value="1"/>
</dbReference>
<proteinExistence type="predicted"/>
<feature type="domain" description="HAMP" evidence="12">
    <location>
        <begin position="205"/>
        <end position="256"/>
    </location>
</feature>
<comment type="catalytic activity">
    <reaction evidence="1">
        <text>ATP + protein L-histidine = ADP + protein N-phospho-L-histidine.</text>
        <dbReference type="EC" id="2.7.13.3"/>
    </reaction>
</comment>
<keyword evidence="9" id="KW-0902">Two-component regulatory system</keyword>
<dbReference type="SUPFAM" id="SSF55874">
    <property type="entry name" value="ATPase domain of HSP90 chaperone/DNA topoisomerase II/histidine kinase"/>
    <property type="match status" value="1"/>
</dbReference>
<dbReference type="InterPro" id="IPR003661">
    <property type="entry name" value="HisK_dim/P_dom"/>
</dbReference>
<keyword evidence="6 10" id="KW-0812">Transmembrane</keyword>
<evidence type="ECO:0000256" key="6">
    <source>
        <dbReference type="ARBA" id="ARBA00022692"/>
    </source>
</evidence>
<gene>
    <name evidence="13" type="primary">creC</name>
    <name evidence="13" type="ORF">ACFQ2T_10175</name>
</gene>
<dbReference type="Proteomes" id="UP001597206">
    <property type="component" value="Unassembled WGS sequence"/>
</dbReference>
<dbReference type="InterPro" id="IPR029151">
    <property type="entry name" value="Sensor-like_sf"/>
</dbReference>
<evidence type="ECO:0000256" key="5">
    <source>
        <dbReference type="ARBA" id="ARBA00022679"/>
    </source>
</evidence>
<dbReference type="Pfam" id="PF02518">
    <property type="entry name" value="HATPase_c"/>
    <property type="match status" value="1"/>
</dbReference>
<evidence type="ECO:0000259" key="12">
    <source>
        <dbReference type="PROSITE" id="PS50885"/>
    </source>
</evidence>
<dbReference type="PANTHER" id="PTHR45436:SF10">
    <property type="entry name" value="HISTIDINE KINASE"/>
    <property type="match status" value="1"/>
</dbReference>
<dbReference type="InterPro" id="IPR050428">
    <property type="entry name" value="TCS_sensor_his_kinase"/>
</dbReference>
<dbReference type="PROSITE" id="PS50109">
    <property type="entry name" value="HIS_KIN"/>
    <property type="match status" value="1"/>
</dbReference>
<dbReference type="SMART" id="SM00304">
    <property type="entry name" value="HAMP"/>
    <property type="match status" value="1"/>
</dbReference>
<evidence type="ECO:0000313" key="13">
    <source>
        <dbReference type="EMBL" id="MFD1122869.1"/>
    </source>
</evidence>
<reference evidence="14" key="1">
    <citation type="journal article" date="2019" name="Int. J. Syst. Evol. Microbiol.">
        <title>The Global Catalogue of Microorganisms (GCM) 10K type strain sequencing project: providing services to taxonomists for standard genome sequencing and annotation.</title>
        <authorList>
            <consortium name="The Broad Institute Genomics Platform"/>
            <consortium name="The Broad Institute Genome Sequencing Center for Infectious Disease"/>
            <person name="Wu L."/>
            <person name="Ma J."/>
        </authorList>
    </citation>
    <scope>NUCLEOTIDE SEQUENCE [LARGE SCALE GENOMIC DNA]</scope>
    <source>
        <strain evidence="14">CCUG 58411</strain>
    </source>
</reference>
<dbReference type="InterPro" id="IPR005467">
    <property type="entry name" value="His_kinase_dom"/>
</dbReference>
<comment type="subcellular location">
    <subcellularLocation>
        <location evidence="2">Membrane</location>
    </subcellularLocation>
</comment>
<keyword evidence="7 13" id="KW-0418">Kinase</keyword>
<comment type="caution">
    <text evidence="13">The sequence shown here is derived from an EMBL/GenBank/DDBJ whole genome shotgun (WGS) entry which is preliminary data.</text>
</comment>
<evidence type="ECO:0000313" key="14">
    <source>
        <dbReference type="Proteomes" id="UP001597206"/>
    </source>
</evidence>
<evidence type="ECO:0000256" key="1">
    <source>
        <dbReference type="ARBA" id="ARBA00000085"/>
    </source>
</evidence>
<keyword evidence="8 10" id="KW-1133">Transmembrane helix</keyword>
<sequence length="479" mass="52823">MKISLKIFLGYFLLVGLAAWFVLVVFVDEVKPGVRQAMEDALVDTANVLAELAKYDLKEGNIQHGRFAESLQNYQAKSGVANIWGIPKSTADYRVYITDTRGIVVFDSQAQAIGQDYSHWNDVYLTLKGKYGARSTPTNPSNPDGDTIMYVAAPILDMGQTIGVLTVAKPNSTMQPFIRRAQQKIMGWGALLFVLSLGLGVAFTWRFTRAIHRLRDYAIAVAQGKKAAAPDSSNDELAELAHAMKSMRDELDGHQHLQQAIQQLTHELKSPITAIQAAVELIEPDMPVQDRTHFLNSIKTQSHRLQHMVKNILGLAALEQQQMLELPANIQLADLVSHQVQLVKNRADQRNIKLDTELDPALFIQGDAFLCGQAISNLLENALDFSPDQSTIKIRLSHTVEGICLQIQDEGSGIPDYALSRVSDKFYSLPRPANTPNAGQKSTGLGLNFVLQIMALHRGKFSISNAESGGVSASLFWPH</sequence>
<dbReference type="EC" id="2.7.13.3" evidence="3"/>
<dbReference type="GO" id="GO:0004673">
    <property type="term" value="F:protein histidine kinase activity"/>
    <property type="evidence" value="ECO:0007669"/>
    <property type="project" value="UniProtKB-EC"/>
</dbReference>
<dbReference type="Gene3D" id="3.30.450.20">
    <property type="entry name" value="PAS domain"/>
    <property type="match status" value="1"/>
</dbReference>
<dbReference type="EMBL" id="JBHTLN010000002">
    <property type="protein sequence ID" value="MFD1122869.1"/>
    <property type="molecule type" value="Genomic_DNA"/>
</dbReference>
<dbReference type="InterPro" id="IPR036097">
    <property type="entry name" value="HisK_dim/P_sf"/>
</dbReference>
<dbReference type="SUPFAM" id="SSF103190">
    <property type="entry name" value="Sensory domain-like"/>
    <property type="match status" value="1"/>
</dbReference>
<dbReference type="InterPro" id="IPR036890">
    <property type="entry name" value="HATPase_C_sf"/>
</dbReference>
<dbReference type="InterPro" id="IPR003594">
    <property type="entry name" value="HATPase_dom"/>
</dbReference>
<keyword evidence="14" id="KW-1185">Reference proteome</keyword>
<evidence type="ECO:0000256" key="4">
    <source>
        <dbReference type="ARBA" id="ARBA00022553"/>
    </source>
</evidence>
<feature type="transmembrane region" description="Helical" evidence="10">
    <location>
        <begin position="185"/>
        <end position="205"/>
    </location>
</feature>
<dbReference type="InterPro" id="IPR003660">
    <property type="entry name" value="HAMP_dom"/>
</dbReference>
<accession>A0ABW3P9F4</accession>
<keyword evidence="10" id="KW-0472">Membrane</keyword>
<dbReference type="PANTHER" id="PTHR45436">
    <property type="entry name" value="SENSOR HISTIDINE KINASE YKOH"/>
    <property type="match status" value="1"/>
</dbReference>
<keyword evidence="4" id="KW-0597">Phosphoprotein</keyword>
<protein>
    <recommendedName>
        <fullName evidence="3">histidine kinase</fullName>
        <ecNumber evidence="3">2.7.13.3</ecNumber>
    </recommendedName>
</protein>
<dbReference type="Gene3D" id="1.10.287.130">
    <property type="match status" value="1"/>
</dbReference>
<dbReference type="NCBIfam" id="NF008312">
    <property type="entry name" value="PRK11100.1"/>
    <property type="match status" value="1"/>
</dbReference>
<keyword evidence="5 13" id="KW-0808">Transferase</keyword>